<dbReference type="Gene3D" id="3.40.640.10">
    <property type="entry name" value="Type I PLP-dependent aspartate aminotransferase-like (Major domain)"/>
    <property type="match status" value="1"/>
</dbReference>
<dbReference type="InterPro" id="IPR015424">
    <property type="entry name" value="PyrdxlP-dep_Trfase"/>
</dbReference>
<comment type="caution">
    <text evidence="4">The sequence shown here is derived from an EMBL/GenBank/DDBJ whole genome shotgun (WGS) entry which is preliminary data.</text>
</comment>
<dbReference type="PANTHER" id="PTHR43713">
    <property type="entry name" value="GLUTAMATE-1-SEMIALDEHYDE 2,1-AMINOMUTASE"/>
    <property type="match status" value="1"/>
</dbReference>
<sequence length="432" mass="48141">MSNKQNNKYRKSYELWEKAESLFLNGVQTLSKSPKYITFGSCPTYIDKAKGAYMWDYDGNRYIDYPMALGPIVLGYAFDEVDDAVKEQISKGFLYSLSNRLEIELAELLCDIIPSAEKVKLLKSGSEATSAAVRIARAYTGKEVVAVCGYHGWHDWTVIRTTRNHGVPASLKDLVSEFKYNDLDSLQRVFDRNPGKVAAVILEPVGMYQPENNFLENVAALARKNGALLIFDEIITGFRLDLGGAQSYFSVTPDLSTFGKSMANGYPISVLVGNRDIMNAVEDNVFISSTYGGDLLSITASIKTLEILKKKKVNDYILLLGKKLKDGLNEVIKKNNVSAVCEGMPHKTFLLFDDVGDCSGKMIETLFRQECLEKGVFLGYGQFISFSHTENDIEHSVDIASDAFALIREALDRGNLQSLLKGEISTDVFKRY</sequence>
<evidence type="ECO:0000256" key="3">
    <source>
        <dbReference type="RuleBase" id="RU003560"/>
    </source>
</evidence>
<keyword evidence="2 3" id="KW-0663">Pyridoxal phosphate</keyword>
<dbReference type="Proteomes" id="UP000218542">
    <property type="component" value="Unassembled WGS sequence"/>
</dbReference>
<dbReference type="Pfam" id="PF00202">
    <property type="entry name" value="Aminotran_3"/>
    <property type="match status" value="1"/>
</dbReference>
<dbReference type="InterPro" id="IPR005814">
    <property type="entry name" value="Aminotrans_3"/>
</dbReference>
<dbReference type="InterPro" id="IPR049704">
    <property type="entry name" value="Aminotrans_3_PPA_site"/>
</dbReference>
<dbReference type="EMBL" id="BAOS01000045">
    <property type="protein sequence ID" value="GAX62910.1"/>
    <property type="molecule type" value="Genomic_DNA"/>
</dbReference>
<dbReference type="OrthoDB" id="9807885at2"/>
<comment type="cofactor">
    <cofactor evidence="1">
        <name>pyridoxal 5'-phosphate</name>
        <dbReference type="ChEBI" id="CHEBI:597326"/>
    </cofactor>
</comment>
<keyword evidence="5" id="KW-1185">Reference proteome</keyword>
<dbReference type="CDD" id="cd00610">
    <property type="entry name" value="OAT_like"/>
    <property type="match status" value="1"/>
</dbReference>
<evidence type="ECO:0000313" key="5">
    <source>
        <dbReference type="Proteomes" id="UP000218542"/>
    </source>
</evidence>
<accession>A0A286U423</accession>
<evidence type="ECO:0000313" key="4">
    <source>
        <dbReference type="EMBL" id="GAX62910.1"/>
    </source>
</evidence>
<dbReference type="Gene3D" id="3.90.1150.10">
    <property type="entry name" value="Aspartate Aminotransferase, domain 1"/>
    <property type="match status" value="1"/>
</dbReference>
<dbReference type="PROSITE" id="PS00600">
    <property type="entry name" value="AA_TRANSFER_CLASS_3"/>
    <property type="match status" value="1"/>
</dbReference>
<dbReference type="InterPro" id="IPR015422">
    <property type="entry name" value="PyrdxlP-dep_Trfase_small"/>
</dbReference>
<dbReference type="RefSeq" id="WP_096896305.1">
    <property type="nucleotide sequence ID" value="NZ_BAOS01000045.1"/>
</dbReference>
<organism evidence="4 5">
    <name type="scientific">Candidatus Scalindua japonica</name>
    <dbReference type="NCBI Taxonomy" id="1284222"/>
    <lineage>
        <taxon>Bacteria</taxon>
        <taxon>Pseudomonadati</taxon>
        <taxon>Planctomycetota</taxon>
        <taxon>Candidatus Brocadiia</taxon>
        <taxon>Candidatus Brocadiales</taxon>
        <taxon>Candidatus Scalinduaceae</taxon>
        <taxon>Candidatus Scalindua</taxon>
    </lineage>
</organism>
<keyword evidence="4" id="KW-0808">Transferase</keyword>
<dbReference type="InterPro" id="IPR015421">
    <property type="entry name" value="PyrdxlP-dep_Trfase_major"/>
</dbReference>
<evidence type="ECO:0000256" key="1">
    <source>
        <dbReference type="ARBA" id="ARBA00001933"/>
    </source>
</evidence>
<gene>
    <name evidence="4" type="ORF">SCALIN_C45_0068</name>
</gene>
<reference evidence="5" key="1">
    <citation type="journal article" date="2017" name="Environ. Microbiol. Rep.">
        <title>Genetic Diversity of Marine Anaerobic Ammonium-Oxidizing Bacteria as Revealed by Genomic and Proteomic Analyses of 'Candidatus Scalindua japonica'.</title>
        <authorList>
            <person name="Oshiki M."/>
            <person name="Mizuto K."/>
            <person name="Kimura Z."/>
            <person name="Kindaichi T."/>
            <person name="Satoh H."/>
            <person name="Okabe S."/>
        </authorList>
    </citation>
    <scope>NUCLEOTIDE SEQUENCE [LARGE SCALE GENOMIC DNA]</scope>
    <source>
        <strain evidence="5">husup-a2</strain>
    </source>
</reference>
<protein>
    <submittedName>
        <fullName evidence="4">Glutamate-1-semialdehyde aminotransferase</fullName>
    </submittedName>
</protein>
<name>A0A286U423_9BACT</name>
<proteinExistence type="inferred from homology"/>
<evidence type="ECO:0000256" key="2">
    <source>
        <dbReference type="ARBA" id="ARBA00022898"/>
    </source>
</evidence>
<dbReference type="SUPFAM" id="SSF53383">
    <property type="entry name" value="PLP-dependent transferases"/>
    <property type="match status" value="1"/>
</dbReference>
<dbReference type="GO" id="GO:0030170">
    <property type="term" value="F:pyridoxal phosphate binding"/>
    <property type="evidence" value="ECO:0007669"/>
    <property type="project" value="InterPro"/>
</dbReference>
<dbReference type="PANTHER" id="PTHR43713:SF3">
    <property type="entry name" value="GLUTAMATE-1-SEMIALDEHYDE 2,1-AMINOMUTASE 1, CHLOROPLASTIC-RELATED"/>
    <property type="match status" value="1"/>
</dbReference>
<dbReference type="AlphaFoldDB" id="A0A286U423"/>
<keyword evidence="4" id="KW-0032">Aminotransferase</keyword>
<comment type="similarity">
    <text evidence="3">Belongs to the class-III pyridoxal-phosphate-dependent aminotransferase family.</text>
</comment>
<dbReference type="GO" id="GO:0008483">
    <property type="term" value="F:transaminase activity"/>
    <property type="evidence" value="ECO:0007669"/>
    <property type="project" value="UniProtKB-KW"/>
</dbReference>